<reference evidence="5 6" key="1">
    <citation type="journal article" date="2005" name="Nucleic Acids Res.">
        <title>Genomic blueprint of Hahella chejuensis, a marine microbe producing an algicidal agent.</title>
        <authorList>
            <person name="Jeong H."/>
            <person name="Yim J.H."/>
            <person name="Lee C."/>
            <person name="Choi S.-H."/>
            <person name="Park Y.K."/>
            <person name="Yoon S.H."/>
            <person name="Hur C.-G."/>
            <person name="Kang H.-Y."/>
            <person name="Kim D."/>
            <person name="Lee H.H."/>
            <person name="Park K.H."/>
            <person name="Park S.-H."/>
            <person name="Park H.-S."/>
            <person name="Lee H.K."/>
            <person name="Oh T.K."/>
            <person name="Kim J.F."/>
        </authorList>
    </citation>
    <scope>NUCLEOTIDE SEQUENCE [LARGE SCALE GENOMIC DNA]</scope>
    <source>
        <strain evidence="5 6">KCTC 2396</strain>
    </source>
</reference>
<dbReference type="SMART" id="SM00116">
    <property type="entry name" value="CBS"/>
    <property type="match status" value="2"/>
</dbReference>
<proteinExistence type="predicted"/>
<dbReference type="InterPro" id="IPR018490">
    <property type="entry name" value="cNMP-bd_dom_sf"/>
</dbReference>
<dbReference type="InterPro" id="IPR000595">
    <property type="entry name" value="cNMP-bd_dom"/>
</dbReference>
<dbReference type="Proteomes" id="UP000000238">
    <property type="component" value="Chromosome"/>
</dbReference>
<keyword evidence="6" id="KW-1185">Reference proteome</keyword>
<dbReference type="KEGG" id="hch:HCH_05051"/>
<dbReference type="Pfam" id="PF03445">
    <property type="entry name" value="DUF294"/>
    <property type="match status" value="1"/>
</dbReference>
<evidence type="ECO:0000256" key="1">
    <source>
        <dbReference type="ARBA" id="ARBA00023122"/>
    </source>
</evidence>
<keyword evidence="1 2" id="KW-0129">CBS domain</keyword>
<dbReference type="OrthoDB" id="9808528at2"/>
<dbReference type="InterPro" id="IPR046342">
    <property type="entry name" value="CBS_dom_sf"/>
</dbReference>
<dbReference type="Pfam" id="PF00571">
    <property type="entry name" value="CBS"/>
    <property type="match status" value="2"/>
</dbReference>
<evidence type="ECO:0000259" key="4">
    <source>
        <dbReference type="PROSITE" id="PS51371"/>
    </source>
</evidence>
<dbReference type="STRING" id="349521.HCH_05051"/>
<protein>
    <submittedName>
        <fullName evidence="5">Predicted signal-transduction protein containing cAMP-binding and CBS domains</fullName>
    </submittedName>
</protein>
<gene>
    <name evidence="5" type="ordered locus">HCH_05051</name>
</gene>
<dbReference type="InterPro" id="IPR018821">
    <property type="entry name" value="DUF294_put_nucleoTrafse_sb-bd"/>
</dbReference>
<dbReference type="PANTHER" id="PTHR43080:SF2">
    <property type="entry name" value="CBS DOMAIN-CONTAINING PROTEIN"/>
    <property type="match status" value="1"/>
</dbReference>
<dbReference type="SUPFAM" id="SSF54631">
    <property type="entry name" value="CBS-domain pair"/>
    <property type="match status" value="1"/>
</dbReference>
<dbReference type="GO" id="GO:0008773">
    <property type="term" value="F:[protein-PII] uridylyltransferase activity"/>
    <property type="evidence" value="ECO:0007669"/>
    <property type="project" value="InterPro"/>
</dbReference>
<dbReference type="CDD" id="cd00038">
    <property type="entry name" value="CAP_ED"/>
    <property type="match status" value="1"/>
</dbReference>
<dbReference type="InterPro" id="IPR005105">
    <property type="entry name" value="GlnD_Uridyltrans_N"/>
</dbReference>
<dbReference type="eggNOG" id="COG2905">
    <property type="taxonomic scope" value="Bacteria"/>
</dbReference>
<name>Q2SC90_HAHCH</name>
<evidence type="ECO:0000313" key="6">
    <source>
        <dbReference type="Proteomes" id="UP000000238"/>
    </source>
</evidence>
<dbReference type="Pfam" id="PF10335">
    <property type="entry name" value="DUF294_C"/>
    <property type="match status" value="1"/>
</dbReference>
<evidence type="ECO:0000256" key="2">
    <source>
        <dbReference type="PROSITE-ProRule" id="PRU00703"/>
    </source>
</evidence>
<organism evidence="5 6">
    <name type="scientific">Hahella chejuensis (strain KCTC 2396)</name>
    <dbReference type="NCBI Taxonomy" id="349521"/>
    <lineage>
        <taxon>Bacteria</taxon>
        <taxon>Pseudomonadati</taxon>
        <taxon>Pseudomonadota</taxon>
        <taxon>Gammaproteobacteria</taxon>
        <taxon>Oceanospirillales</taxon>
        <taxon>Hahellaceae</taxon>
        <taxon>Hahella</taxon>
    </lineage>
</organism>
<dbReference type="RefSeq" id="WP_011398799.1">
    <property type="nucleotide sequence ID" value="NC_007645.1"/>
</dbReference>
<dbReference type="InterPro" id="IPR014710">
    <property type="entry name" value="RmlC-like_jellyroll"/>
</dbReference>
<dbReference type="EMBL" id="CP000155">
    <property type="protein sequence ID" value="ABC31734.1"/>
    <property type="molecule type" value="Genomic_DNA"/>
</dbReference>
<evidence type="ECO:0000259" key="3">
    <source>
        <dbReference type="PROSITE" id="PS50042"/>
    </source>
</evidence>
<dbReference type="Gene3D" id="2.60.120.10">
    <property type="entry name" value="Jelly Rolls"/>
    <property type="match status" value="1"/>
</dbReference>
<dbReference type="InterPro" id="IPR000644">
    <property type="entry name" value="CBS_dom"/>
</dbReference>
<feature type="domain" description="CBS" evidence="4">
    <location>
        <begin position="261"/>
        <end position="319"/>
    </location>
</feature>
<sequence length="656" mass="73169">MSDSSPDNAPNGFSRTLLPEASGEVNAIPQNIRSLMNFLRAFVPFKQMDDAPLATLLEKSSIEFFPANAPIIGPEDGAPEKFYIVKQGYIVGERDSHRHANEHPTFDIGPGSCFPVAALLGERPTRTLHKAQEDTFCITCNKEHFSRMLAICPVFRDFCLRGVSSLLDQVNRQIQAQAQSTLGEDYSLNTPLSQFIDRQAVHCEPTLSIRKAVRIMDERGVGSMVVTDANRKPVGIFTLRDLRRFIADPGADLDAPISSCMNADPISLSPDATAFEAALIMAKHHFAHVLIAENDKLLGVVSERDLFSLQRVNLVHIARTLANAPSVDALAALQSDVARLAETMIAHGASAEQLNHIVTLLNDYSTRQVIRLIIKEQGDPGVAFSWITFGSAGRREQTLLTDQDNGIIFELEDSRLWESARQRLLPLAARINAALDQCGFTLCKGNIMAGNPKLCLSAQEWEQRFNGFIDAATPQNVLNSCIFFDMRTQWGDATLAADMFAPIRRRIQQHTLFQRMLATAALEHRPPLGLFKGFVTRKEHGQEGVDLKKQGLTPFVDAARVLSLAHGVEAANTIYRLRQLSEANVLETRDARAWEEAFDFIQLLRLRHHLHCKREGKELTNLVAPNALNDLDQRILKEACRQAQRLQRKLAWSYQL</sequence>
<dbReference type="SUPFAM" id="SSF51206">
    <property type="entry name" value="cAMP-binding domain-like"/>
    <property type="match status" value="1"/>
</dbReference>
<dbReference type="InterPro" id="IPR051257">
    <property type="entry name" value="Diverse_CBS-Domain"/>
</dbReference>
<evidence type="ECO:0000313" key="5">
    <source>
        <dbReference type="EMBL" id="ABC31734.1"/>
    </source>
</evidence>
<feature type="domain" description="CBS" evidence="4">
    <location>
        <begin position="196"/>
        <end position="253"/>
    </location>
</feature>
<dbReference type="CDD" id="cd05401">
    <property type="entry name" value="NT_GlnE_GlnD_like"/>
    <property type="match status" value="1"/>
</dbReference>
<dbReference type="Gene3D" id="3.10.580.10">
    <property type="entry name" value="CBS-domain"/>
    <property type="match status" value="1"/>
</dbReference>
<feature type="domain" description="Cyclic nucleotide-binding" evidence="3">
    <location>
        <begin position="44"/>
        <end position="149"/>
    </location>
</feature>
<accession>Q2SC90</accession>
<dbReference type="PANTHER" id="PTHR43080">
    <property type="entry name" value="CBS DOMAIN-CONTAINING PROTEIN CBSX3, MITOCHONDRIAL"/>
    <property type="match status" value="1"/>
</dbReference>
<dbReference type="AlphaFoldDB" id="Q2SC90"/>
<dbReference type="PROSITE" id="PS51371">
    <property type="entry name" value="CBS"/>
    <property type="match status" value="2"/>
</dbReference>
<dbReference type="PROSITE" id="PS50042">
    <property type="entry name" value="CNMP_BINDING_3"/>
    <property type="match status" value="1"/>
</dbReference>
<dbReference type="HOGENOM" id="CLU_027866_1_0_6"/>
<dbReference type="CDD" id="cd17771">
    <property type="entry name" value="CBS_pair_CAP-ED_NT_Pol-beta-like_DUF294_assoc"/>
    <property type="match status" value="1"/>
</dbReference>